<feature type="coiled-coil region" evidence="1">
    <location>
        <begin position="59"/>
        <end position="100"/>
    </location>
</feature>
<keyword evidence="1" id="KW-0175">Coiled coil</keyword>
<evidence type="ECO:0000256" key="2">
    <source>
        <dbReference type="SAM" id="MobiDB-lite"/>
    </source>
</evidence>
<gene>
    <name evidence="3" type="ORF">O3P69_019171</name>
</gene>
<evidence type="ECO:0000313" key="3">
    <source>
        <dbReference type="EMBL" id="KAK8379146.1"/>
    </source>
</evidence>
<dbReference type="Proteomes" id="UP001487740">
    <property type="component" value="Unassembled WGS sequence"/>
</dbReference>
<feature type="compositionally biased region" description="Low complexity" evidence="2">
    <location>
        <begin position="120"/>
        <end position="134"/>
    </location>
</feature>
<keyword evidence="4" id="KW-1185">Reference proteome</keyword>
<accession>A0AAW0SWM9</accession>
<dbReference type="PANTHER" id="PTHR14907">
    <property type="entry name" value="FI14130P"/>
    <property type="match status" value="1"/>
</dbReference>
<dbReference type="AlphaFoldDB" id="A0AAW0SWM9"/>
<protein>
    <submittedName>
        <fullName evidence="3">Uncharacterized protein</fullName>
    </submittedName>
</protein>
<dbReference type="Gene3D" id="1.10.287.450">
    <property type="entry name" value="Helix hairpin bin"/>
    <property type="match status" value="1"/>
</dbReference>
<feature type="region of interest" description="Disordered" evidence="2">
    <location>
        <begin position="111"/>
        <end position="134"/>
    </location>
</feature>
<dbReference type="EMBL" id="JARAKH010000043">
    <property type="protein sequence ID" value="KAK8379146.1"/>
    <property type="molecule type" value="Genomic_DNA"/>
</dbReference>
<dbReference type="Pfam" id="PF11414">
    <property type="entry name" value="Suppressor_APC"/>
    <property type="match status" value="1"/>
</dbReference>
<evidence type="ECO:0000313" key="4">
    <source>
        <dbReference type="Proteomes" id="UP001487740"/>
    </source>
</evidence>
<comment type="caution">
    <text evidence="3">The sequence shown here is derived from an EMBL/GenBank/DDBJ whole genome shotgun (WGS) entry which is preliminary data.</text>
</comment>
<dbReference type="InterPro" id="IPR026828">
    <property type="entry name" value="SAPC2_1/2"/>
</dbReference>
<dbReference type="PANTHER" id="PTHR14907:SF2">
    <property type="entry name" value="SUPPRESSOR APC DOMAIN-CONTAINING PROTEIN 2"/>
    <property type="match status" value="1"/>
</dbReference>
<evidence type="ECO:0000256" key="1">
    <source>
        <dbReference type="SAM" id="Coils"/>
    </source>
</evidence>
<reference evidence="3 4" key="1">
    <citation type="submission" date="2023-03" db="EMBL/GenBank/DDBJ databases">
        <title>High-quality genome of Scylla paramamosain provides insights in environmental adaptation.</title>
        <authorList>
            <person name="Zhang L."/>
        </authorList>
    </citation>
    <scope>NUCLEOTIDE SEQUENCE [LARGE SCALE GENOMIC DNA]</scope>
    <source>
        <strain evidence="3">LZ_2023a</strain>
        <tissue evidence="3">Muscle</tissue>
    </source>
</reference>
<name>A0AAW0SWM9_SCYPA</name>
<organism evidence="3 4">
    <name type="scientific">Scylla paramamosain</name>
    <name type="common">Mud crab</name>
    <dbReference type="NCBI Taxonomy" id="85552"/>
    <lineage>
        <taxon>Eukaryota</taxon>
        <taxon>Metazoa</taxon>
        <taxon>Ecdysozoa</taxon>
        <taxon>Arthropoda</taxon>
        <taxon>Crustacea</taxon>
        <taxon>Multicrustacea</taxon>
        <taxon>Malacostraca</taxon>
        <taxon>Eumalacostraca</taxon>
        <taxon>Eucarida</taxon>
        <taxon>Decapoda</taxon>
        <taxon>Pleocyemata</taxon>
        <taxon>Brachyura</taxon>
        <taxon>Eubrachyura</taxon>
        <taxon>Portunoidea</taxon>
        <taxon>Portunidae</taxon>
        <taxon>Portuninae</taxon>
        <taxon>Scylla</taxon>
    </lineage>
</organism>
<sequence length="134" mass="15289">MLCRLKQLEAERDMLVQGCEVVERARVWYREQLATTTDRIYSLPHATHKMGPPLVSARQQEEQRLVTKLKEQNHQLTEEVSNKSERIAILEREKAALLRELFQPRPCRPPCPCTTPSGPPTATTTTATADSTFM</sequence>
<proteinExistence type="predicted"/>